<dbReference type="KEGG" id="bman:114247816"/>
<evidence type="ECO:0000256" key="4">
    <source>
        <dbReference type="RuleBase" id="RU003718"/>
    </source>
</evidence>
<comment type="catalytic activity">
    <reaction evidence="5">
        <text>glucuronate acceptor + UDP-alpha-D-glucuronate = acceptor beta-D-glucuronoside + UDP + H(+)</text>
        <dbReference type="Rhea" id="RHEA:21032"/>
        <dbReference type="ChEBI" id="CHEBI:15378"/>
        <dbReference type="ChEBI" id="CHEBI:58052"/>
        <dbReference type="ChEBI" id="CHEBI:58223"/>
        <dbReference type="ChEBI" id="CHEBI:132367"/>
        <dbReference type="ChEBI" id="CHEBI:132368"/>
        <dbReference type="EC" id="2.4.1.17"/>
    </reaction>
</comment>
<dbReference type="CTD" id="100174975"/>
<proteinExistence type="inferred from homology"/>
<dbReference type="EC" id="2.4.1.17" evidence="5"/>
<dbReference type="InterPro" id="IPR050271">
    <property type="entry name" value="UDP-glycosyltransferase"/>
</dbReference>
<dbReference type="PROSITE" id="PS00375">
    <property type="entry name" value="UDPGT"/>
    <property type="match status" value="1"/>
</dbReference>
<dbReference type="PANTHER" id="PTHR48043">
    <property type="entry name" value="EG:EG0003.4 PROTEIN-RELATED"/>
    <property type="match status" value="1"/>
</dbReference>
<keyword evidence="5" id="KW-1133">Transmembrane helix</keyword>
<accession>A0A6J2K6S9</accession>
<evidence type="ECO:0000256" key="2">
    <source>
        <dbReference type="ARBA" id="ARBA00022676"/>
    </source>
</evidence>
<dbReference type="InterPro" id="IPR002213">
    <property type="entry name" value="UDP_glucos_trans"/>
</dbReference>
<keyword evidence="3 4" id="KW-0808">Transferase</keyword>
<comment type="similarity">
    <text evidence="1 4">Belongs to the UDP-glycosyltransferase family.</text>
</comment>
<evidence type="ECO:0000256" key="5">
    <source>
        <dbReference type="RuleBase" id="RU362059"/>
    </source>
</evidence>
<dbReference type="GO" id="GO:0016020">
    <property type="term" value="C:membrane"/>
    <property type="evidence" value="ECO:0007669"/>
    <property type="project" value="UniProtKB-SubCell"/>
</dbReference>
<feature type="signal peptide" evidence="5">
    <location>
        <begin position="1"/>
        <end position="18"/>
    </location>
</feature>
<feature type="transmembrane region" description="Helical" evidence="5">
    <location>
        <begin position="480"/>
        <end position="503"/>
    </location>
</feature>
<dbReference type="AlphaFoldDB" id="A0A6J2K6S9"/>
<dbReference type="CDD" id="cd03784">
    <property type="entry name" value="GT1_Gtf-like"/>
    <property type="match status" value="1"/>
</dbReference>
<reference evidence="7" key="1">
    <citation type="submission" date="2025-08" db="UniProtKB">
        <authorList>
            <consortium name="RefSeq"/>
        </authorList>
    </citation>
    <scope>IDENTIFICATION</scope>
    <source>
        <tissue evidence="7">Silk gland</tissue>
    </source>
</reference>
<dbReference type="Proteomes" id="UP000504629">
    <property type="component" value="Unplaced"/>
</dbReference>
<dbReference type="RefSeq" id="XP_028036667.1">
    <property type="nucleotide sequence ID" value="XM_028180866.1"/>
</dbReference>
<dbReference type="GeneID" id="114247816"/>
<dbReference type="Pfam" id="PF00201">
    <property type="entry name" value="UDPGT"/>
    <property type="match status" value="1"/>
</dbReference>
<sequence>MWLKFFYFFSLVLCPCYAAQGASILAVFSSLSYSDHLVFRGYVSLLAQRGHSVVVMTPYPGEFQYPEVENIIELDVSQESAPFWEEYKRLMTNTDDYYPRLKALNELSLKIAIAQLKSKQMTALLINPNVKFDLVITEADVPLLYALADKYQTPHITISTFNGKIHQYEAKGNPIHPILYPDVNSLNYGNLTRWQKIIEFYRHIQTKTEFYNNYLPLCDVAAKKILGLKRDLQEVEYDIDMLFIASNPLLIGNRPVVPAIQFVDRMHIKPRMSLPQNLQSLLDSQTKGVIYFSLGTLQEAEKLSVKTLQVFADAFRELPFTVLWKIGKMSTLKLSDNVITDVWFPQQQLLAHKNVRAFITHGGPRSLEEALFYEVPIIGFPLITSRKIFIRELTKYGAGEILDPLHIDKQTLKQVISTVATDEKYKKAIIKLKGMVVDPLISGPDNAVWWTEYVLRNRGAQHLRSPVVGVTFIKYYMLDILTYILAVVLFLLYLTFLVLKCIYRRLRARFVLRTGQGPEGKFKAL</sequence>
<keyword evidence="5" id="KW-0472">Membrane</keyword>
<dbReference type="GO" id="GO:0015020">
    <property type="term" value="F:glucuronosyltransferase activity"/>
    <property type="evidence" value="ECO:0007669"/>
    <property type="project" value="UniProtKB-EC"/>
</dbReference>
<dbReference type="SMR" id="A0A6J2K6S9"/>
<evidence type="ECO:0000256" key="3">
    <source>
        <dbReference type="ARBA" id="ARBA00022679"/>
    </source>
</evidence>
<organism evidence="6 7">
    <name type="scientific">Bombyx mandarina</name>
    <name type="common">Wild silk moth</name>
    <name type="synonym">Wild silkworm</name>
    <dbReference type="NCBI Taxonomy" id="7092"/>
    <lineage>
        <taxon>Eukaryota</taxon>
        <taxon>Metazoa</taxon>
        <taxon>Ecdysozoa</taxon>
        <taxon>Arthropoda</taxon>
        <taxon>Hexapoda</taxon>
        <taxon>Insecta</taxon>
        <taxon>Pterygota</taxon>
        <taxon>Neoptera</taxon>
        <taxon>Endopterygota</taxon>
        <taxon>Lepidoptera</taxon>
        <taxon>Glossata</taxon>
        <taxon>Ditrysia</taxon>
        <taxon>Bombycoidea</taxon>
        <taxon>Bombycidae</taxon>
        <taxon>Bombycinae</taxon>
        <taxon>Bombyx</taxon>
    </lineage>
</organism>
<protein>
    <recommendedName>
        <fullName evidence="5">UDP-glucuronosyltransferase</fullName>
        <ecNumber evidence="5">2.4.1.17</ecNumber>
    </recommendedName>
</protein>
<comment type="subcellular location">
    <subcellularLocation>
        <location evidence="5">Membrane</location>
        <topology evidence="5">Single-pass membrane protein</topology>
    </subcellularLocation>
</comment>
<dbReference type="OrthoDB" id="5835829at2759"/>
<feature type="chain" id="PRO_5027165775" description="UDP-glucuronosyltransferase" evidence="5">
    <location>
        <begin position="19"/>
        <end position="525"/>
    </location>
</feature>
<evidence type="ECO:0000313" key="6">
    <source>
        <dbReference type="Proteomes" id="UP000504629"/>
    </source>
</evidence>
<dbReference type="SUPFAM" id="SSF53756">
    <property type="entry name" value="UDP-Glycosyltransferase/glycogen phosphorylase"/>
    <property type="match status" value="1"/>
</dbReference>
<keyword evidence="5" id="KW-0812">Transmembrane</keyword>
<dbReference type="FunFam" id="3.40.50.2000:FF:000021">
    <property type="entry name" value="UDP-glucuronosyltransferase"/>
    <property type="match status" value="1"/>
</dbReference>
<keyword evidence="6" id="KW-1185">Reference proteome</keyword>
<evidence type="ECO:0000256" key="1">
    <source>
        <dbReference type="ARBA" id="ARBA00009995"/>
    </source>
</evidence>
<dbReference type="InterPro" id="IPR035595">
    <property type="entry name" value="UDP_glycos_trans_CS"/>
</dbReference>
<name>A0A6J2K6S9_BOMMA</name>
<dbReference type="PANTHER" id="PTHR48043:SF159">
    <property type="entry name" value="EG:EG0003.4 PROTEIN-RELATED"/>
    <property type="match status" value="1"/>
</dbReference>
<dbReference type="Gene3D" id="3.40.50.2000">
    <property type="entry name" value="Glycogen Phosphorylase B"/>
    <property type="match status" value="1"/>
</dbReference>
<keyword evidence="5" id="KW-0732">Signal</keyword>
<evidence type="ECO:0000313" key="7">
    <source>
        <dbReference type="RefSeq" id="XP_028036667.1"/>
    </source>
</evidence>
<gene>
    <name evidence="7" type="primary">LOC114247816</name>
</gene>
<keyword evidence="2 4" id="KW-0328">Glycosyltransferase</keyword>